<sequence>MSFACCILGKRKFQMVKMPRAVTRKKLKLARILAQRKRNLGSLRSIIPGCEEEVDVDTLFLKTMEHITKLELQVRILRSLVNFYGAR</sequence>
<keyword evidence="2" id="KW-1185">Reference proteome</keyword>
<evidence type="ECO:0000313" key="2">
    <source>
        <dbReference type="Proteomes" id="UP001324115"/>
    </source>
</evidence>
<protein>
    <submittedName>
        <fullName evidence="1">Uncharacterized protein</fullName>
    </submittedName>
</protein>
<gene>
    <name evidence="1" type="ORF">RGQ29_013124</name>
</gene>
<accession>A0AAN7GAG9</accession>
<dbReference type="AlphaFoldDB" id="A0AAN7GAG9"/>
<comment type="caution">
    <text evidence="1">The sequence shown here is derived from an EMBL/GenBank/DDBJ whole genome shotgun (WGS) entry which is preliminary data.</text>
</comment>
<dbReference type="EMBL" id="JAXUIC010000002">
    <property type="protein sequence ID" value="KAK4604925.1"/>
    <property type="molecule type" value="Genomic_DNA"/>
</dbReference>
<organism evidence="1 2">
    <name type="scientific">Quercus rubra</name>
    <name type="common">Northern red oak</name>
    <name type="synonym">Quercus borealis</name>
    <dbReference type="NCBI Taxonomy" id="3512"/>
    <lineage>
        <taxon>Eukaryota</taxon>
        <taxon>Viridiplantae</taxon>
        <taxon>Streptophyta</taxon>
        <taxon>Embryophyta</taxon>
        <taxon>Tracheophyta</taxon>
        <taxon>Spermatophyta</taxon>
        <taxon>Magnoliopsida</taxon>
        <taxon>eudicotyledons</taxon>
        <taxon>Gunneridae</taxon>
        <taxon>Pentapetalae</taxon>
        <taxon>rosids</taxon>
        <taxon>fabids</taxon>
        <taxon>Fagales</taxon>
        <taxon>Fagaceae</taxon>
        <taxon>Quercus</taxon>
    </lineage>
</organism>
<proteinExistence type="predicted"/>
<evidence type="ECO:0000313" key="1">
    <source>
        <dbReference type="EMBL" id="KAK4604925.1"/>
    </source>
</evidence>
<reference evidence="1 2" key="1">
    <citation type="journal article" date="2023" name="G3 (Bethesda)">
        <title>A haplotype-resolved chromosome-scale genome for Quercus rubra L. provides insights into the genetics of adaptive traits for red oak species.</title>
        <authorList>
            <person name="Kapoor B."/>
            <person name="Jenkins J."/>
            <person name="Schmutz J."/>
            <person name="Zhebentyayeva T."/>
            <person name="Kuelheim C."/>
            <person name="Coggeshall M."/>
            <person name="Heim C."/>
            <person name="Lasky J.R."/>
            <person name="Leites L."/>
            <person name="Islam-Faridi N."/>
            <person name="Romero-Severson J."/>
            <person name="DeLeo V.L."/>
            <person name="Lucas S.M."/>
            <person name="Lazic D."/>
            <person name="Gailing O."/>
            <person name="Carlson J."/>
            <person name="Staton M."/>
        </authorList>
    </citation>
    <scope>NUCLEOTIDE SEQUENCE [LARGE SCALE GENOMIC DNA]</scope>
    <source>
        <strain evidence="1">Pseudo-F2</strain>
    </source>
</reference>
<name>A0AAN7GAG9_QUERU</name>
<dbReference type="Proteomes" id="UP001324115">
    <property type="component" value="Unassembled WGS sequence"/>
</dbReference>